<gene>
    <name evidence="1" type="ORF">HPB50_018243</name>
</gene>
<reference evidence="1" key="1">
    <citation type="submission" date="2020-05" db="EMBL/GenBank/DDBJ databases">
        <title>Large-scale comparative analyses of tick genomes elucidate their genetic diversity and vector capacities.</title>
        <authorList>
            <person name="Jia N."/>
            <person name="Wang J."/>
            <person name="Shi W."/>
            <person name="Du L."/>
            <person name="Sun Y."/>
            <person name="Zhan W."/>
            <person name="Jiang J."/>
            <person name="Wang Q."/>
            <person name="Zhang B."/>
            <person name="Ji P."/>
            <person name="Sakyi L.B."/>
            <person name="Cui X."/>
            <person name="Yuan T."/>
            <person name="Jiang B."/>
            <person name="Yang W."/>
            <person name="Lam T.T.-Y."/>
            <person name="Chang Q."/>
            <person name="Ding S."/>
            <person name="Wang X."/>
            <person name="Zhu J."/>
            <person name="Ruan X."/>
            <person name="Zhao L."/>
            <person name="Wei J."/>
            <person name="Que T."/>
            <person name="Du C."/>
            <person name="Cheng J."/>
            <person name="Dai P."/>
            <person name="Han X."/>
            <person name="Huang E."/>
            <person name="Gao Y."/>
            <person name="Liu J."/>
            <person name="Shao H."/>
            <person name="Ye R."/>
            <person name="Li L."/>
            <person name="Wei W."/>
            <person name="Wang X."/>
            <person name="Wang C."/>
            <person name="Yang T."/>
            <person name="Huo Q."/>
            <person name="Li W."/>
            <person name="Guo W."/>
            <person name="Chen H."/>
            <person name="Zhou L."/>
            <person name="Ni X."/>
            <person name="Tian J."/>
            <person name="Zhou Y."/>
            <person name="Sheng Y."/>
            <person name="Liu T."/>
            <person name="Pan Y."/>
            <person name="Xia L."/>
            <person name="Li J."/>
            <person name="Zhao F."/>
            <person name="Cao W."/>
        </authorList>
    </citation>
    <scope>NUCLEOTIDE SEQUENCE</scope>
    <source>
        <strain evidence="1">Hyas-2018</strain>
    </source>
</reference>
<comment type="caution">
    <text evidence="1">The sequence shown here is derived from an EMBL/GenBank/DDBJ whole genome shotgun (WGS) entry which is preliminary data.</text>
</comment>
<proteinExistence type="predicted"/>
<dbReference type="Proteomes" id="UP000821845">
    <property type="component" value="Chromosome 3"/>
</dbReference>
<accession>A0ACB7STQ5</accession>
<dbReference type="EMBL" id="CM023483">
    <property type="protein sequence ID" value="KAH6936502.1"/>
    <property type="molecule type" value="Genomic_DNA"/>
</dbReference>
<keyword evidence="2" id="KW-1185">Reference proteome</keyword>
<name>A0ACB7STQ5_HYAAI</name>
<evidence type="ECO:0000313" key="1">
    <source>
        <dbReference type="EMBL" id="KAH6936502.1"/>
    </source>
</evidence>
<evidence type="ECO:0000313" key="2">
    <source>
        <dbReference type="Proteomes" id="UP000821845"/>
    </source>
</evidence>
<protein>
    <submittedName>
        <fullName evidence="1">Uncharacterized protein</fullName>
    </submittedName>
</protein>
<sequence length="94" mass="10432">MPKCQKPCPKPEEKKIRTPRGAVLSRVESGGMATSMMTPIRSNGYGALGQEERKLRSRQFGCTADLEKDTCDEAVRKEFCRTLYADGEKCATPC</sequence>
<organism evidence="1 2">
    <name type="scientific">Hyalomma asiaticum</name>
    <name type="common">Tick</name>
    <dbReference type="NCBI Taxonomy" id="266040"/>
    <lineage>
        <taxon>Eukaryota</taxon>
        <taxon>Metazoa</taxon>
        <taxon>Ecdysozoa</taxon>
        <taxon>Arthropoda</taxon>
        <taxon>Chelicerata</taxon>
        <taxon>Arachnida</taxon>
        <taxon>Acari</taxon>
        <taxon>Parasitiformes</taxon>
        <taxon>Ixodida</taxon>
        <taxon>Ixodoidea</taxon>
        <taxon>Ixodidae</taxon>
        <taxon>Hyalomminae</taxon>
        <taxon>Hyalomma</taxon>
    </lineage>
</organism>